<keyword evidence="1" id="KW-0805">Transcription regulation</keyword>
<dbReference type="PROSITE" id="PS01124">
    <property type="entry name" value="HTH_ARAC_FAMILY_2"/>
    <property type="match status" value="1"/>
</dbReference>
<sequence length="278" mass="29643">MTGVTGVTGMTGAAPRFQPQRVPVRLDSPPRIEGLGVGVHGTRSLRDVFRLPGLWQLHLYRYTAELTVDGVAYTVRPGYVSLVPPGVLVRYRYRGRSEHLYAHLRLPDRGAARTVPVVQNAGAQTALLSSLLLQAIAAVPRAPAQAVAEVWSALWRVAQLSVATGTGGGHPAVAAAIAYVESCLAEPLTVPDVARGAGVSHNHLTRLFRAETGDTVVAHIRHRRMERARHLLRETTLPIATIAASVGVADLQAFNKACRRELGASPRAIREGAPGPGA</sequence>
<dbReference type="GO" id="GO:0003700">
    <property type="term" value="F:DNA-binding transcription factor activity"/>
    <property type="evidence" value="ECO:0007669"/>
    <property type="project" value="InterPro"/>
</dbReference>
<dbReference type="AlphaFoldDB" id="D9WV99"/>
<protein>
    <submittedName>
        <fullName evidence="5">AraC family transcriptional regulator</fullName>
    </submittedName>
</protein>
<dbReference type="Gene3D" id="1.10.10.60">
    <property type="entry name" value="Homeodomain-like"/>
    <property type="match status" value="1"/>
</dbReference>
<gene>
    <name evidence="5" type="ORF">SSOG_00009</name>
</gene>
<accession>D9WV99</accession>
<evidence type="ECO:0000313" key="6">
    <source>
        <dbReference type="Proteomes" id="UP000003963"/>
    </source>
</evidence>
<dbReference type="GO" id="GO:0043565">
    <property type="term" value="F:sequence-specific DNA binding"/>
    <property type="evidence" value="ECO:0007669"/>
    <property type="project" value="InterPro"/>
</dbReference>
<dbReference type="SMART" id="SM00342">
    <property type="entry name" value="HTH_ARAC"/>
    <property type="match status" value="1"/>
</dbReference>
<evidence type="ECO:0000256" key="3">
    <source>
        <dbReference type="ARBA" id="ARBA00023163"/>
    </source>
</evidence>
<dbReference type="InterPro" id="IPR018060">
    <property type="entry name" value="HTH_AraC"/>
</dbReference>
<dbReference type="STRING" id="457427.SSOG_00009"/>
<evidence type="ECO:0000259" key="4">
    <source>
        <dbReference type="PROSITE" id="PS01124"/>
    </source>
</evidence>
<dbReference type="SUPFAM" id="SSF51215">
    <property type="entry name" value="Regulatory protein AraC"/>
    <property type="match status" value="1"/>
</dbReference>
<dbReference type="Proteomes" id="UP000003963">
    <property type="component" value="Unassembled WGS sequence"/>
</dbReference>
<feature type="domain" description="HTH araC/xylS-type" evidence="4">
    <location>
        <begin position="174"/>
        <end position="272"/>
    </location>
</feature>
<proteinExistence type="predicted"/>
<evidence type="ECO:0000256" key="2">
    <source>
        <dbReference type="ARBA" id="ARBA00023125"/>
    </source>
</evidence>
<keyword evidence="2" id="KW-0238">DNA-binding</keyword>
<dbReference type="EMBL" id="GG657754">
    <property type="protein sequence ID" value="EFL20297.1"/>
    <property type="molecule type" value="Genomic_DNA"/>
</dbReference>
<evidence type="ECO:0000313" key="5">
    <source>
        <dbReference type="EMBL" id="EFL20297.1"/>
    </source>
</evidence>
<dbReference type="InterPro" id="IPR009057">
    <property type="entry name" value="Homeodomain-like_sf"/>
</dbReference>
<dbReference type="PANTHER" id="PTHR46796:SF6">
    <property type="entry name" value="ARAC SUBFAMILY"/>
    <property type="match status" value="1"/>
</dbReference>
<keyword evidence="6" id="KW-1185">Reference proteome</keyword>
<reference evidence="5 6" key="1">
    <citation type="submission" date="2009-02" db="EMBL/GenBank/DDBJ databases">
        <title>Annotation of Streptomyces hygroscopicus strain ATCC 53653.</title>
        <authorList>
            <consortium name="The Broad Institute Genome Sequencing Platform"/>
            <consortium name="Broad Institute Microbial Sequencing Center"/>
            <person name="Fischbach M."/>
            <person name="Godfrey P."/>
            <person name="Ward D."/>
            <person name="Young S."/>
            <person name="Zeng Q."/>
            <person name="Koehrsen M."/>
            <person name="Alvarado L."/>
            <person name="Berlin A.M."/>
            <person name="Bochicchio J."/>
            <person name="Borenstein D."/>
            <person name="Chapman S.B."/>
            <person name="Chen Z."/>
            <person name="Engels R."/>
            <person name="Freedman E."/>
            <person name="Gellesch M."/>
            <person name="Goldberg J."/>
            <person name="Griggs A."/>
            <person name="Gujja S."/>
            <person name="Heilman E.R."/>
            <person name="Heiman D.I."/>
            <person name="Hepburn T.A."/>
            <person name="Howarth C."/>
            <person name="Jen D."/>
            <person name="Larson L."/>
            <person name="Lewis B."/>
            <person name="Mehta T."/>
            <person name="Park D."/>
            <person name="Pearson M."/>
            <person name="Richards J."/>
            <person name="Roberts A."/>
            <person name="Saif S."/>
            <person name="Shea T.D."/>
            <person name="Shenoy N."/>
            <person name="Sisk P."/>
            <person name="Stolte C."/>
            <person name="Sykes S.N."/>
            <person name="Thomson T."/>
            <person name="Walk T."/>
            <person name="White J."/>
            <person name="Yandava C."/>
            <person name="Straight P."/>
            <person name="Clardy J."/>
            <person name="Hung D."/>
            <person name="Kolter R."/>
            <person name="Mekalanos J."/>
            <person name="Walker S."/>
            <person name="Walsh C.T."/>
            <person name="Wieland-Brown L.C."/>
            <person name="Haas B."/>
            <person name="Nusbaum C."/>
            <person name="Birren B."/>
        </authorList>
    </citation>
    <scope>NUCLEOTIDE SEQUENCE [LARGE SCALE GENOMIC DNA]</scope>
    <source>
        <strain evidence="5 6">ATCC 53653</strain>
    </source>
</reference>
<dbReference type="InterPro" id="IPR050204">
    <property type="entry name" value="AraC_XylS_family_regulators"/>
</dbReference>
<dbReference type="SUPFAM" id="SSF46689">
    <property type="entry name" value="Homeodomain-like"/>
    <property type="match status" value="2"/>
</dbReference>
<dbReference type="HOGENOM" id="CLU_1060831_0_0_11"/>
<keyword evidence="3" id="KW-0804">Transcription</keyword>
<dbReference type="InterPro" id="IPR037923">
    <property type="entry name" value="HTH-like"/>
</dbReference>
<name>D9WV99_9ACTN</name>
<evidence type="ECO:0000256" key="1">
    <source>
        <dbReference type="ARBA" id="ARBA00023015"/>
    </source>
</evidence>
<dbReference type="PANTHER" id="PTHR46796">
    <property type="entry name" value="HTH-TYPE TRANSCRIPTIONAL ACTIVATOR RHAS-RELATED"/>
    <property type="match status" value="1"/>
</dbReference>
<organism evidence="5 6">
    <name type="scientific">Streptomyces himastatinicus ATCC 53653</name>
    <dbReference type="NCBI Taxonomy" id="457427"/>
    <lineage>
        <taxon>Bacteria</taxon>
        <taxon>Bacillati</taxon>
        <taxon>Actinomycetota</taxon>
        <taxon>Actinomycetes</taxon>
        <taxon>Kitasatosporales</taxon>
        <taxon>Streptomycetaceae</taxon>
        <taxon>Streptomyces</taxon>
        <taxon>Streptomyces violaceusniger group</taxon>
    </lineage>
</organism>
<dbReference type="Pfam" id="PF12833">
    <property type="entry name" value="HTH_18"/>
    <property type="match status" value="1"/>
</dbReference>